<protein>
    <submittedName>
        <fullName evidence="1">Uncharacterized protein</fullName>
    </submittedName>
</protein>
<dbReference type="AlphaFoldDB" id="X0YTR2"/>
<reference evidence="1" key="1">
    <citation type="journal article" date="2014" name="Front. Microbiol.">
        <title>High frequency of phylogenetically diverse reductive dehalogenase-homologous genes in deep subseafloor sedimentary metagenomes.</title>
        <authorList>
            <person name="Kawai M."/>
            <person name="Futagami T."/>
            <person name="Toyoda A."/>
            <person name="Takaki Y."/>
            <person name="Nishi S."/>
            <person name="Hori S."/>
            <person name="Arai W."/>
            <person name="Tsubouchi T."/>
            <person name="Morono Y."/>
            <person name="Uchiyama I."/>
            <person name="Ito T."/>
            <person name="Fujiyama A."/>
            <person name="Inagaki F."/>
            <person name="Takami H."/>
        </authorList>
    </citation>
    <scope>NUCLEOTIDE SEQUENCE</scope>
    <source>
        <strain evidence="1">Expedition CK06-06</strain>
    </source>
</reference>
<organism evidence="1">
    <name type="scientific">marine sediment metagenome</name>
    <dbReference type="NCBI Taxonomy" id="412755"/>
    <lineage>
        <taxon>unclassified sequences</taxon>
        <taxon>metagenomes</taxon>
        <taxon>ecological metagenomes</taxon>
    </lineage>
</organism>
<name>X0YTR2_9ZZZZ</name>
<dbReference type="EMBL" id="BARS01043486">
    <property type="protein sequence ID" value="GAG40021.1"/>
    <property type="molecule type" value="Genomic_DNA"/>
</dbReference>
<accession>X0YTR2</accession>
<comment type="caution">
    <text evidence="1">The sequence shown here is derived from an EMBL/GenBank/DDBJ whole genome shotgun (WGS) entry which is preliminary data.</text>
</comment>
<feature type="non-terminal residue" evidence="1">
    <location>
        <position position="1"/>
    </location>
</feature>
<sequence>FEAFSTQIDISKKTKKLEARVHIFLDLLNKLQEHKYVAFYNLIDAIGKEPAQSKFHTPIRTKFFNFVAKSEYLEPEAKIGAMKWLLKIAIKTGLLTDYIDLYFKAMNTIPDNNKFTPFHNLITSVKISELLKLNAFQLEKQFLDLIQSIGTFKHDWVPYQSFLLVLKVAKATDFMKKHYSLLLDVFPKLPDVGKQYFKKFHPYKYMLKEAKSTSLKNEKAFKTWKKKNFRLDSFVD</sequence>
<proteinExistence type="predicted"/>
<gene>
    <name evidence="1" type="ORF">S01H1_65829</name>
</gene>
<evidence type="ECO:0000313" key="1">
    <source>
        <dbReference type="EMBL" id="GAG40021.1"/>
    </source>
</evidence>